<dbReference type="InterPro" id="IPR001584">
    <property type="entry name" value="Integrase_cat-core"/>
</dbReference>
<organism evidence="2 3">
    <name type="scientific">Camelina sativa</name>
    <name type="common">False flax</name>
    <name type="synonym">Myagrum sativum</name>
    <dbReference type="NCBI Taxonomy" id="90675"/>
    <lineage>
        <taxon>Eukaryota</taxon>
        <taxon>Viridiplantae</taxon>
        <taxon>Streptophyta</taxon>
        <taxon>Embryophyta</taxon>
        <taxon>Tracheophyta</taxon>
        <taxon>Spermatophyta</taxon>
        <taxon>Magnoliopsida</taxon>
        <taxon>eudicotyledons</taxon>
        <taxon>Gunneridae</taxon>
        <taxon>Pentapetalae</taxon>
        <taxon>rosids</taxon>
        <taxon>malvids</taxon>
        <taxon>Brassicales</taxon>
        <taxon>Brassicaceae</taxon>
        <taxon>Camelineae</taxon>
        <taxon>Camelina</taxon>
    </lineage>
</organism>
<name>A0ABM0XEW0_CAMSA</name>
<dbReference type="Gene3D" id="1.10.340.70">
    <property type="match status" value="1"/>
</dbReference>
<dbReference type="RefSeq" id="XP_010484908.1">
    <property type="nucleotide sequence ID" value="XM_010486606.1"/>
</dbReference>
<dbReference type="InterPro" id="IPR036397">
    <property type="entry name" value="RNaseH_sf"/>
</dbReference>
<evidence type="ECO:0000313" key="3">
    <source>
        <dbReference type="RefSeq" id="XP_010484908.1"/>
    </source>
</evidence>
<protein>
    <submittedName>
        <fullName evidence="3">Uncharacterized protein LOC104763198</fullName>
    </submittedName>
</protein>
<dbReference type="GeneID" id="104763198"/>
<dbReference type="SUPFAM" id="SSF53098">
    <property type="entry name" value="Ribonuclease H-like"/>
    <property type="match status" value="1"/>
</dbReference>
<gene>
    <name evidence="3" type="primary">LOC104763198</name>
</gene>
<sequence length="409" mass="47079">MSKKDAKLRLIRWILLLQEFDIEVRDKKGAEYGVADHLSRMRVEEPTPLDDSLPKENVYVIEAVPMGFWWTTMFQDAQSFIKRCDACQRMGNISKRNEMPQNFILEVKVFDVWGIDFMGPFPTSNGYEYILVAVDYLSKLVEAIASATNDSSVVVKMFKTIIFPRFGVPRVVISDRGKHFINRNLANLFRKNGVLHKVACPHHPQMSGQVEISNREIKSILQKTTSKSRKDWSTKLDDALWAYITAFKTPLCTTPFHIVYGKACHLPVELEYKATWAVKELNYDIKSAAKRQLIQLNELDEIRHNSYENAMIYKERTKAYHDKKIIPKSFAPNDQVLLFNSRLKLFPGKLRSRWSGPFKIKEDKPYGVVILLNDRGEPFTINGQRLKPYLAEIGKEESASISLIDAPQA</sequence>
<feature type="domain" description="Integrase catalytic" evidence="1">
    <location>
        <begin position="96"/>
        <end position="263"/>
    </location>
</feature>
<dbReference type="Pfam" id="PF00665">
    <property type="entry name" value="rve"/>
    <property type="match status" value="1"/>
</dbReference>
<proteinExistence type="predicted"/>
<dbReference type="InterPro" id="IPR012337">
    <property type="entry name" value="RNaseH-like_sf"/>
</dbReference>
<evidence type="ECO:0000259" key="1">
    <source>
        <dbReference type="PROSITE" id="PS50994"/>
    </source>
</evidence>
<dbReference type="Gene3D" id="3.30.420.10">
    <property type="entry name" value="Ribonuclease H-like superfamily/Ribonuclease H"/>
    <property type="match status" value="1"/>
</dbReference>
<dbReference type="Proteomes" id="UP000694864">
    <property type="component" value="Chromosome 18"/>
</dbReference>
<dbReference type="InterPro" id="IPR052160">
    <property type="entry name" value="Gypsy_RT_Integrase-like"/>
</dbReference>
<dbReference type="PANTHER" id="PTHR47266">
    <property type="entry name" value="ENDONUCLEASE-RELATED"/>
    <property type="match status" value="1"/>
</dbReference>
<accession>A0ABM0XEW0</accession>
<keyword evidence="2" id="KW-1185">Reference proteome</keyword>
<reference evidence="3" key="2">
    <citation type="submission" date="2025-08" db="UniProtKB">
        <authorList>
            <consortium name="RefSeq"/>
        </authorList>
    </citation>
    <scope>IDENTIFICATION</scope>
    <source>
        <tissue evidence="3">Leaf</tissue>
    </source>
</reference>
<evidence type="ECO:0000313" key="2">
    <source>
        <dbReference type="Proteomes" id="UP000694864"/>
    </source>
</evidence>
<reference evidence="2" key="1">
    <citation type="journal article" date="2014" name="Nat. Commun.">
        <title>The emerging biofuel crop Camelina sativa retains a highly undifferentiated hexaploid genome structure.</title>
        <authorList>
            <person name="Kagale S."/>
            <person name="Koh C."/>
            <person name="Nixon J."/>
            <person name="Bollina V."/>
            <person name="Clarke W.E."/>
            <person name="Tuteja R."/>
            <person name="Spillane C."/>
            <person name="Robinson S.J."/>
            <person name="Links M.G."/>
            <person name="Clarke C."/>
            <person name="Higgins E.E."/>
            <person name="Huebert T."/>
            <person name="Sharpe A.G."/>
            <person name="Parkin I.A."/>
        </authorList>
    </citation>
    <scope>NUCLEOTIDE SEQUENCE [LARGE SCALE GENOMIC DNA]</scope>
    <source>
        <strain evidence="2">cv. DH55</strain>
    </source>
</reference>
<dbReference type="PROSITE" id="PS50994">
    <property type="entry name" value="INTEGRASE"/>
    <property type="match status" value="1"/>
</dbReference>